<reference evidence="1" key="2">
    <citation type="journal article" date="2022" name="Microbiol. Resour. Announc.">
        <title>Metagenome Sequencing to Explore Phylogenomics of Terrestrial Cyanobacteria.</title>
        <authorList>
            <person name="Ward R.D."/>
            <person name="Stajich J.E."/>
            <person name="Johansen J.R."/>
            <person name="Huntemann M."/>
            <person name="Clum A."/>
            <person name="Foster B."/>
            <person name="Foster B."/>
            <person name="Roux S."/>
            <person name="Palaniappan K."/>
            <person name="Varghese N."/>
            <person name="Mukherjee S."/>
            <person name="Reddy T.B.K."/>
            <person name="Daum C."/>
            <person name="Copeland A."/>
            <person name="Chen I.A."/>
            <person name="Ivanova N.N."/>
            <person name="Kyrpides N.C."/>
            <person name="Shapiro N."/>
            <person name="Eloe-Fadrosh E.A."/>
            <person name="Pietrasiak N."/>
        </authorList>
    </citation>
    <scope>NUCLEOTIDE SEQUENCE</scope>
    <source>
        <strain evidence="1">GSE-NOS-MK-12-04C</strain>
    </source>
</reference>
<dbReference type="Gene3D" id="3.40.630.30">
    <property type="match status" value="1"/>
</dbReference>
<dbReference type="AlphaFoldDB" id="A0A951QKB7"/>
<evidence type="ECO:0000313" key="1">
    <source>
        <dbReference type="EMBL" id="MBW4666085.1"/>
    </source>
</evidence>
<dbReference type="EMBL" id="JAHHGZ010000001">
    <property type="protein sequence ID" value="MBW4666085.1"/>
    <property type="molecule type" value="Genomic_DNA"/>
</dbReference>
<protein>
    <submittedName>
        <fullName evidence="1">GNAT family N-acetyltransferase</fullName>
    </submittedName>
</protein>
<gene>
    <name evidence="1" type="ORF">KME60_01240</name>
</gene>
<accession>A0A951QKB7</accession>
<dbReference type="InterPro" id="IPR016181">
    <property type="entry name" value="Acyl_CoA_acyltransferase"/>
</dbReference>
<reference evidence="1" key="1">
    <citation type="submission" date="2021-05" db="EMBL/GenBank/DDBJ databases">
        <authorList>
            <person name="Pietrasiak N."/>
            <person name="Ward R."/>
            <person name="Stajich J.E."/>
            <person name="Kurbessoian T."/>
        </authorList>
    </citation>
    <scope>NUCLEOTIDE SEQUENCE</scope>
    <source>
        <strain evidence="1">GSE-NOS-MK-12-04C</strain>
    </source>
</reference>
<name>A0A951QKB7_9CYAN</name>
<comment type="caution">
    <text evidence="1">The sequence shown here is derived from an EMBL/GenBank/DDBJ whole genome shotgun (WGS) entry which is preliminary data.</text>
</comment>
<sequence length="188" mass="21648">MNTFRYITDVTTEFEVALVLWYEKCQSYLRLYYAGNKENARNTSFWSCISKIEFLIENPGNYRGVQDNQELMQAIATIEVQEIDVKEQKVTGLAIESFVNAPWNVIEQFQPERRRGSATSLIEEIIKESQACGFGGIVKAMTIPQARPFYTRIGFTETNGSGEMILTREAAAKFLLEQEQRQQFQPFD</sequence>
<evidence type="ECO:0000313" key="2">
    <source>
        <dbReference type="Proteomes" id="UP000729701"/>
    </source>
</evidence>
<organism evidence="1 2">
    <name type="scientific">Cyanomargarita calcarea GSE-NOS-MK-12-04C</name>
    <dbReference type="NCBI Taxonomy" id="2839659"/>
    <lineage>
        <taxon>Bacteria</taxon>
        <taxon>Bacillati</taxon>
        <taxon>Cyanobacteriota</taxon>
        <taxon>Cyanophyceae</taxon>
        <taxon>Nostocales</taxon>
        <taxon>Cyanomargaritaceae</taxon>
        <taxon>Cyanomargarita</taxon>
    </lineage>
</organism>
<dbReference type="Proteomes" id="UP000729701">
    <property type="component" value="Unassembled WGS sequence"/>
</dbReference>
<proteinExistence type="predicted"/>
<dbReference type="SUPFAM" id="SSF55729">
    <property type="entry name" value="Acyl-CoA N-acyltransferases (Nat)"/>
    <property type="match status" value="1"/>
</dbReference>